<gene>
    <name evidence="1" type="ORF">KLO01_11970</name>
</gene>
<reference evidence="1 2" key="1">
    <citation type="submission" date="2019-07" db="EMBL/GenBank/DDBJ databases">
        <title>Whole genome shotgun sequence of Knoellia locipacati NBRC 109775.</title>
        <authorList>
            <person name="Hosoyama A."/>
            <person name="Uohara A."/>
            <person name="Ohji S."/>
            <person name="Ichikawa N."/>
        </authorList>
    </citation>
    <scope>NUCLEOTIDE SEQUENCE [LARGE SCALE GENOMIC DNA]</scope>
    <source>
        <strain evidence="1 2">NBRC 109775</strain>
    </source>
</reference>
<dbReference type="SUPFAM" id="SSF82784">
    <property type="entry name" value="OsmC-like"/>
    <property type="match status" value="1"/>
</dbReference>
<dbReference type="InterPro" id="IPR036102">
    <property type="entry name" value="OsmC/Ohrsf"/>
</dbReference>
<dbReference type="InterPro" id="IPR052924">
    <property type="entry name" value="OsmC/Ohr_hydroprdx_reductase"/>
</dbReference>
<dbReference type="InterPro" id="IPR015946">
    <property type="entry name" value="KH_dom-like_a/b"/>
</dbReference>
<evidence type="ECO:0000313" key="2">
    <source>
        <dbReference type="Proteomes" id="UP000321793"/>
    </source>
</evidence>
<dbReference type="Proteomes" id="UP000321793">
    <property type="component" value="Unassembled WGS sequence"/>
</dbReference>
<keyword evidence="2" id="KW-1185">Reference proteome</keyword>
<sequence>MHELHEPMDAATLRALQAPLKELYREDPDEAVVHLTARADWRDPGITTSVDVWSGRTRAGLHPSTGGDGDDACSGDMLLEAVLACAGVTMRSVATAMKLTIRRANLRADGEFDARGTLGVDREAPVGLTGMSITATLETDADDEALARLASATERYCVVGQSLAVPPTIRIRRAGS</sequence>
<proteinExistence type="predicted"/>
<dbReference type="RefSeq" id="WP_246136072.1">
    <property type="nucleotide sequence ID" value="NZ_BAABDN010000001.1"/>
</dbReference>
<dbReference type="InterPro" id="IPR003718">
    <property type="entry name" value="OsmC/Ohr_fam"/>
</dbReference>
<dbReference type="EMBL" id="BKBA01000003">
    <property type="protein sequence ID" value="GEQ13150.1"/>
    <property type="molecule type" value="Genomic_DNA"/>
</dbReference>
<name>A0A512SYW1_9MICO</name>
<dbReference type="PANTHER" id="PTHR35368:SF1">
    <property type="entry name" value="HYDROPEROXIDE REDUCTASE"/>
    <property type="match status" value="1"/>
</dbReference>
<organism evidence="1 2">
    <name type="scientific">Knoellia locipacati</name>
    <dbReference type="NCBI Taxonomy" id="882824"/>
    <lineage>
        <taxon>Bacteria</taxon>
        <taxon>Bacillati</taxon>
        <taxon>Actinomycetota</taxon>
        <taxon>Actinomycetes</taxon>
        <taxon>Micrococcales</taxon>
        <taxon>Intrasporangiaceae</taxon>
        <taxon>Knoellia</taxon>
    </lineage>
</organism>
<dbReference type="AlphaFoldDB" id="A0A512SYW1"/>
<dbReference type="Gene3D" id="3.30.300.20">
    <property type="match status" value="1"/>
</dbReference>
<dbReference type="PANTHER" id="PTHR35368">
    <property type="entry name" value="HYDROPEROXIDE REDUCTASE"/>
    <property type="match status" value="1"/>
</dbReference>
<comment type="caution">
    <text evidence="1">The sequence shown here is derived from an EMBL/GenBank/DDBJ whole genome shotgun (WGS) entry which is preliminary data.</text>
</comment>
<dbReference type="Pfam" id="PF02566">
    <property type="entry name" value="OsmC"/>
    <property type="match status" value="1"/>
</dbReference>
<protein>
    <submittedName>
        <fullName evidence="1">Peroxiredoxin</fullName>
    </submittedName>
</protein>
<evidence type="ECO:0000313" key="1">
    <source>
        <dbReference type="EMBL" id="GEQ13150.1"/>
    </source>
</evidence>
<accession>A0A512SYW1</accession>